<feature type="compositionally biased region" description="Basic and acidic residues" evidence="1">
    <location>
        <begin position="34"/>
        <end position="48"/>
    </location>
</feature>
<feature type="region of interest" description="Disordered" evidence="1">
    <location>
        <begin position="1"/>
        <end position="120"/>
    </location>
</feature>
<name>A0AAV9BRG1_ACOGR</name>
<feature type="compositionally biased region" description="Basic and acidic residues" evidence="1">
    <location>
        <begin position="63"/>
        <end position="77"/>
    </location>
</feature>
<dbReference type="AlphaFoldDB" id="A0AAV9BRG1"/>
<evidence type="ECO:0000313" key="2">
    <source>
        <dbReference type="EMBL" id="KAK1279089.1"/>
    </source>
</evidence>
<comment type="caution">
    <text evidence="2">The sequence shown here is derived from an EMBL/GenBank/DDBJ whole genome shotgun (WGS) entry which is preliminary data.</text>
</comment>
<dbReference type="EMBL" id="JAUJYN010000002">
    <property type="protein sequence ID" value="KAK1279089.1"/>
    <property type="molecule type" value="Genomic_DNA"/>
</dbReference>
<protein>
    <submittedName>
        <fullName evidence="2">Uncharacterized protein</fullName>
    </submittedName>
</protein>
<accession>A0AAV9BRG1</accession>
<dbReference type="PANTHER" id="PTHR34196:SF4">
    <property type="entry name" value="OS06G0208200 PROTEIN"/>
    <property type="match status" value="1"/>
</dbReference>
<evidence type="ECO:0000256" key="1">
    <source>
        <dbReference type="SAM" id="MobiDB-lite"/>
    </source>
</evidence>
<reference evidence="2" key="1">
    <citation type="journal article" date="2023" name="Nat. Commun.">
        <title>Diploid and tetraploid genomes of Acorus and the evolution of monocots.</title>
        <authorList>
            <person name="Ma L."/>
            <person name="Liu K.W."/>
            <person name="Li Z."/>
            <person name="Hsiao Y.Y."/>
            <person name="Qi Y."/>
            <person name="Fu T."/>
            <person name="Tang G.D."/>
            <person name="Zhang D."/>
            <person name="Sun W.H."/>
            <person name="Liu D.K."/>
            <person name="Li Y."/>
            <person name="Chen G.Z."/>
            <person name="Liu X.D."/>
            <person name="Liao X.Y."/>
            <person name="Jiang Y.T."/>
            <person name="Yu X."/>
            <person name="Hao Y."/>
            <person name="Huang J."/>
            <person name="Zhao X.W."/>
            <person name="Ke S."/>
            <person name="Chen Y.Y."/>
            <person name="Wu W.L."/>
            <person name="Hsu J.L."/>
            <person name="Lin Y.F."/>
            <person name="Huang M.D."/>
            <person name="Li C.Y."/>
            <person name="Huang L."/>
            <person name="Wang Z.W."/>
            <person name="Zhao X."/>
            <person name="Zhong W.Y."/>
            <person name="Peng D.H."/>
            <person name="Ahmad S."/>
            <person name="Lan S."/>
            <person name="Zhang J.S."/>
            <person name="Tsai W.C."/>
            <person name="Van de Peer Y."/>
            <person name="Liu Z.J."/>
        </authorList>
    </citation>
    <scope>NUCLEOTIDE SEQUENCE</scope>
    <source>
        <strain evidence="2">SCP</strain>
    </source>
</reference>
<keyword evidence="3" id="KW-1185">Reference proteome</keyword>
<sequence length="132" mass="14727">MGLTTKDGLEEESGVTKNDGLGSHVEEFNVNFKPIEHPLEPPEDDRPAKCPMPKSSVLNGGRVWKERLPEGLRKRSESLMVNEEGVEEEQPPVQAASKRHHTHPRSRAAPHSTTSPSTSNVFQIFQQCKFDS</sequence>
<dbReference type="PANTHER" id="PTHR34196">
    <property type="entry name" value="OS02G0697700 PROTEIN"/>
    <property type="match status" value="1"/>
</dbReference>
<feature type="compositionally biased region" description="Basic residues" evidence="1">
    <location>
        <begin position="97"/>
        <end position="108"/>
    </location>
</feature>
<proteinExistence type="predicted"/>
<reference evidence="2" key="2">
    <citation type="submission" date="2023-06" db="EMBL/GenBank/DDBJ databases">
        <authorList>
            <person name="Ma L."/>
            <person name="Liu K.-W."/>
            <person name="Li Z."/>
            <person name="Hsiao Y.-Y."/>
            <person name="Qi Y."/>
            <person name="Fu T."/>
            <person name="Tang G."/>
            <person name="Zhang D."/>
            <person name="Sun W.-H."/>
            <person name="Liu D.-K."/>
            <person name="Li Y."/>
            <person name="Chen G.-Z."/>
            <person name="Liu X.-D."/>
            <person name="Liao X.-Y."/>
            <person name="Jiang Y.-T."/>
            <person name="Yu X."/>
            <person name="Hao Y."/>
            <person name="Huang J."/>
            <person name="Zhao X.-W."/>
            <person name="Ke S."/>
            <person name="Chen Y.-Y."/>
            <person name="Wu W.-L."/>
            <person name="Hsu J.-L."/>
            <person name="Lin Y.-F."/>
            <person name="Huang M.-D."/>
            <person name="Li C.-Y."/>
            <person name="Huang L."/>
            <person name="Wang Z.-W."/>
            <person name="Zhao X."/>
            <person name="Zhong W.-Y."/>
            <person name="Peng D.-H."/>
            <person name="Ahmad S."/>
            <person name="Lan S."/>
            <person name="Zhang J.-S."/>
            <person name="Tsai W.-C."/>
            <person name="Van De Peer Y."/>
            <person name="Liu Z.-J."/>
        </authorList>
    </citation>
    <scope>NUCLEOTIDE SEQUENCE</scope>
    <source>
        <strain evidence="2">SCP</strain>
        <tissue evidence="2">Leaves</tissue>
    </source>
</reference>
<organism evidence="2 3">
    <name type="scientific">Acorus gramineus</name>
    <name type="common">Dwarf sweet flag</name>
    <dbReference type="NCBI Taxonomy" id="55184"/>
    <lineage>
        <taxon>Eukaryota</taxon>
        <taxon>Viridiplantae</taxon>
        <taxon>Streptophyta</taxon>
        <taxon>Embryophyta</taxon>
        <taxon>Tracheophyta</taxon>
        <taxon>Spermatophyta</taxon>
        <taxon>Magnoliopsida</taxon>
        <taxon>Liliopsida</taxon>
        <taxon>Acoraceae</taxon>
        <taxon>Acorus</taxon>
    </lineage>
</organism>
<gene>
    <name evidence="2" type="ORF">QJS04_geneDACA017207</name>
</gene>
<evidence type="ECO:0000313" key="3">
    <source>
        <dbReference type="Proteomes" id="UP001179952"/>
    </source>
</evidence>
<dbReference type="Proteomes" id="UP001179952">
    <property type="component" value="Unassembled WGS sequence"/>
</dbReference>